<sequence>MLVSTNKPKKKLLNSPIAKVLRQWKYPLLSAYFFGLTCMVPRPACAALFQGYVDFAKKIFSDSFNAIGLGALIPFTDTISVLITGLVIVLVGAWIVWHGYKAVQEYDRSEFEGMWRNVIAAVLATVILFSLNFILDQIVA</sequence>
<keyword evidence="1" id="KW-0812">Transmembrane</keyword>
<feature type="transmembrane region" description="Helical" evidence="1">
    <location>
        <begin position="118"/>
        <end position="135"/>
    </location>
</feature>
<keyword evidence="1" id="KW-0472">Membrane</keyword>
<evidence type="ECO:0000313" key="3">
    <source>
        <dbReference type="Proteomes" id="UP000238762"/>
    </source>
</evidence>
<dbReference type="AlphaFoldDB" id="A0A2T1C2B9"/>
<dbReference type="Proteomes" id="UP000238762">
    <property type="component" value="Unassembled WGS sequence"/>
</dbReference>
<proteinExistence type="predicted"/>
<evidence type="ECO:0000256" key="1">
    <source>
        <dbReference type="SAM" id="Phobius"/>
    </source>
</evidence>
<feature type="transmembrane region" description="Helical" evidence="1">
    <location>
        <begin position="70"/>
        <end position="97"/>
    </location>
</feature>
<keyword evidence="1" id="KW-1133">Transmembrane helix</keyword>
<dbReference type="EMBL" id="PVWJ01000062">
    <property type="protein sequence ID" value="PSB02392.1"/>
    <property type="molecule type" value="Genomic_DNA"/>
</dbReference>
<protein>
    <submittedName>
        <fullName evidence="2">Uncharacterized protein</fullName>
    </submittedName>
</protein>
<keyword evidence="3" id="KW-1185">Reference proteome</keyword>
<organism evidence="2 3">
    <name type="scientific">Merismopedia glauca CCAP 1448/3</name>
    <dbReference type="NCBI Taxonomy" id="1296344"/>
    <lineage>
        <taxon>Bacteria</taxon>
        <taxon>Bacillati</taxon>
        <taxon>Cyanobacteriota</taxon>
        <taxon>Cyanophyceae</taxon>
        <taxon>Synechococcales</taxon>
        <taxon>Merismopediaceae</taxon>
        <taxon>Merismopedia</taxon>
    </lineage>
</organism>
<reference evidence="2 3" key="2">
    <citation type="submission" date="2018-03" db="EMBL/GenBank/DDBJ databases">
        <title>The ancient ancestry and fast evolution of plastids.</title>
        <authorList>
            <person name="Moore K.R."/>
            <person name="Magnabosco C."/>
            <person name="Momper L."/>
            <person name="Gold D.A."/>
            <person name="Bosak T."/>
            <person name="Fournier G.P."/>
        </authorList>
    </citation>
    <scope>NUCLEOTIDE SEQUENCE [LARGE SCALE GENOMIC DNA]</scope>
    <source>
        <strain evidence="2 3">CCAP 1448/3</strain>
    </source>
</reference>
<name>A0A2T1C2B9_9CYAN</name>
<evidence type="ECO:0000313" key="2">
    <source>
        <dbReference type="EMBL" id="PSB02392.1"/>
    </source>
</evidence>
<reference evidence="2 3" key="1">
    <citation type="submission" date="2018-02" db="EMBL/GenBank/DDBJ databases">
        <authorList>
            <person name="Cohen D.B."/>
            <person name="Kent A.D."/>
        </authorList>
    </citation>
    <scope>NUCLEOTIDE SEQUENCE [LARGE SCALE GENOMIC DNA]</scope>
    <source>
        <strain evidence="2 3">CCAP 1448/3</strain>
    </source>
</reference>
<comment type="caution">
    <text evidence="2">The sequence shown here is derived from an EMBL/GenBank/DDBJ whole genome shotgun (WGS) entry which is preliminary data.</text>
</comment>
<gene>
    <name evidence="2" type="ORF">C7B64_13480</name>
</gene>
<accession>A0A2T1C2B9</accession>
<dbReference type="RefSeq" id="WP_106289182.1">
    <property type="nucleotide sequence ID" value="NZ_CAWNTC010000071.1"/>
</dbReference>